<sequence>MIYFYNSLHTIQHLKKLDVPGEVGLMAYEEAVFMQTNIVIGTYRFVGFYVTQYFLNQGKEVIGIDWADSEASQYIMEEKELEIGRNSNYIYFPINKLKLLDISQQDMVFISLYDIQSGKLDKIDFLIGEIVSFIEKFKNGKDEAPNFVLFMPIEKDVSIFQSILSSIREIDSAKIIFLPTIYGPWQSEGMSFEAGINQLGQYDINAAIAAEYTGDALYITDFVNALEAVLTSSSDRDIQLCSSIDDHWNKCANLIFGESMDSFTSQSTTKIKKGTIFEVQCKMEPEEGIALQRKHNKRLNLLKKWRKRD</sequence>
<evidence type="ECO:0000313" key="2">
    <source>
        <dbReference type="Proteomes" id="UP000789326"/>
    </source>
</evidence>
<reference evidence="1" key="1">
    <citation type="submission" date="2021-11" db="EMBL/GenBank/DDBJ databases">
        <authorList>
            <person name="Bulgarelli D."/>
        </authorList>
    </citation>
    <scope>NUCLEOTIDE SEQUENCE</scope>
    <source>
        <strain evidence="1">Bi133</strain>
    </source>
</reference>
<gene>
    <name evidence="1" type="ORF">SRABI133_01606</name>
</gene>
<dbReference type="AlphaFoldDB" id="A0A9W4KT72"/>
<organism evidence="1 2">
    <name type="scientific">Peribacillus simplex</name>
    <dbReference type="NCBI Taxonomy" id="1478"/>
    <lineage>
        <taxon>Bacteria</taxon>
        <taxon>Bacillati</taxon>
        <taxon>Bacillota</taxon>
        <taxon>Bacilli</taxon>
        <taxon>Bacillales</taxon>
        <taxon>Bacillaceae</taxon>
        <taxon>Peribacillus</taxon>
    </lineage>
</organism>
<accession>A0A9W4KT72</accession>
<evidence type="ECO:0000313" key="1">
    <source>
        <dbReference type="EMBL" id="CAH0188578.1"/>
    </source>
</evidence>
<name>A0A9W4KT72_9BACI</name>
<dbReference type="EMBL" id="CAKKMG010000015">
    <property type="protein sequence ID" value="CAH0188578.1"/>
    <property type="molecule type" value="Genomic_DNA"/>
</dbReference>
<dbReference type="Proteomes" id="UP000789326">
    <property type="component" value="Unassembled WGS sequence"/>
</dbReference>
<protein>
    <submittedName>
        <fullName evidence="1">Uncharacterized protein</fullName>
    </submittedName>
</protein>
<proteinExistence type="predicted"/>
<comment type="caution">
    <text evidence="1">The sequence shown here is derived from an EMBL/GenBank/DDBJ whole genome shotgun (WGS) entry which is preliminary data.</text>
</comment>